<dbReference type="Proteomes" id="UP000450000">
    <property type="component" value="Unassembled WGS sequence"/>
</dbReference>
<proteinExistence type="predicted"/>
<keyword evidence="1" id="KW-0175">Coiled coil</keyword>
<dbReference type="EMBL" id="WBOF01000001">
    <property type="protein sequence ID" value="MQS14476.1"/>
    <property type="molecule type" value="Genomic_DNA"/>
</dbReference>
<organism evidence="2 3">
    <name type="scientific">Streptomyces kaniharaensis</name>
    <dbReference type="NCBI Taxonomy" id="212423"/>
    <lineage>
        <taxon>Bacteria</taxon>
        <taxon>Bacillati</taxon>
        <taxon>Actinomycetota</taxon>
        <taxon>Actinomycetes</taxon>
        <taxon>Kitasatosporales</taxon>
        <taxon>Streptomycetaceae</taxon>
        <taxon>Streptomyces</taxon>
    </lineage>
</organism>
<evidence type="ECO:0000313" key="3">
    <source>
        <dbReference type="Proteomes" id="UP000450000"/>
    </source>
</evidence>
<dbReference type="AlphaFoldDB" id="A0A6N7KS94"/>
<reference evidence="2 3" key="1">
    <citation type="submission" date="2019-09" db="EMBL/GenBank/DDBJ databases">
        <title>Genome Sequences of Streptomyces kaniharaensis ATCC 21070.</title>
        <authorList>
            <person name="Zhu W."/>
            <person name="De Crecy-Lagard V."/>
            <person name="Richards N.G."/>
        </authorList>
    </citation>
    <scope>NUCLEOTIDE SEQUENCE [LARGE SCALE GENOMIC DNA]</scope>
    <source>
        <strain evidence="2 3">SF-557</strain>
    </source>
</reference>
<feature type="coiled-coil region" evidence="1">
    <location>
        <begin position="28"/>
        <end position="62"/>
    </location>
</feature>
<dbReference type="OrthoDB" id="4529782at2"/>
<keyword evidence="3" id="KW-1185">Reference proteome</keyword>
<evidence type="ECO:0000313" key="2">
    <source>
        <dbReference type="EMBL" id="MQS14476.1"/>
    </source>
</evidence>
<dbReference type="RefSeq" id="WP_153463246.1">
    <property type="nucleotide sequence ID" value="NZ_WBOF01000001.1"/>
</dbReference>
<comment type="caution">
    <text evidence="2">The sequence shown here is derived from an EMBL/GenBank/DDBJ whole genome shotgun (WGS) entry which is preliminary data.</text>
</comment>
<protein>
    <submittedName>
        <fullName evidence="2">Uncharacterized protein</fullName>
    </submittedName>
</protein>
<name>A0A6N7KS94_9ACTN</name>
<accession>A0A6N7KS94</accession>
<gene>
    <name evidence="2" type="ORF">F7Q99_19960</name>
</gene>
<evidence type="ECO:0000256" key="1">
    <source>
        <dbReference type="SAM" id="Coils"/>
    </source>
</evidence>
<sequence length="117" mass="13529">MSERLSIEALDGFRAVYKGQESEEARTIMRLVAEVEVLDRLLTESEDEVEYWRAEAERLRAKVEPKALSASISPTASGKWAVRWREDGSQRSRTFERRAHAEQFRAEMRGRWTGGAR</sequence>